<dbReference type="AlphaFoldDB" id="A0A1V2I0R2"/>
<organism evidence="4 5">
    <name type="scientific">Pseudofrankia asymbiotica</name>
    <dbReference type="NCBI Taxonomy" id="1834516"/>
    <lineage>
        <taxon>Bacteria</taxon>
        <taxon>Bacillati</taxon>
        <taxon>Actinomycetota</taxon>
        <taxon>Actinomycetes</taxon>
        <taxon>Frankiales</taxon>
        <taxon>Frankiaceae</taxon>
        <taxon>Pseudofrankia</taxon>
    </lineage>
</organism>
<dbReference type="Pfam" id="PF13439">
    <property type="entry name" value="Glyco_transf_4"/>
    <property type="match status" value="1"/>
</dbReference>
<dbReference type="OrthoDB" id="9802525at2"/>
<keyword evidence="2" id="KW-0808">Transferase</keyword>
<dbReference type="GO" id="GO:0016757">
    <property type="term" value="F:glycosyltransferase activity"/>
    <property type="evidence" value="ECO:0007669"/>
    <property type="project" value="UniProtKB-KW"/>
</dbReference>
<evidence type="ECO:0000256" key="1">
    <source>
        <dbReference type="ARBA" id="ARBA00022676"/>
    </source>
</evidence>
<comment type="caution">
    <text evidence="4">The sequence shown here is derived from an EMBL/GenBank/DDBJ whole genome shotgun (WGS) entry which is preliminary data.</text>
</comment>
<evidence type="ECO:0000313" key="5">
    <source>
        <dbReference type="Proteomes" id="UP000188929"/>
    </source>
</evidence>
<sequence length="125" mass="13758">MKIVHSTDCYLPRLGGIELHVQDLAHRQRVLGHRVMVATRSALRIDAAGPGEADILRRRSVDIDQLARLDPDVVHVHLSVVSPFAPQTANRAAMLGVPKVVTVHSLWNDIARVALVMRSLTGAHR</sequence>
<evidence type="ECO:0000313" key="4">
    <source>
        <dbReference type="EMBL" id="ONH21732.1"/>
    </source>
</evidence>
<gene>
    <name evidence="4" type="ORF">BL253_38170</name>
</gene>
<protein>
    <recommendedName>
        <fullName evidence="3">Glycosyltransferase subfamily 4-like N-terminal domain-containing protein</fullName>
    </recommendedName>
</protein>
<dbReference type="SUPFAM" id="SSF53756">
    <property type="entry name" value="UDP-Glycosyltransferase/glycogen phosphorylase"/>
    <property type="match status" value="1"/>
</dbReference>
<dbReference type="Proteomes" id="UP000188929">
    <property type="component" value="Unassembled WGS sequence"/>
</dbReference>
<dbReference type="STRING" id="1834516.BL253_38170"/>
<dbReference type="Gene3D" id="3.40.50.2000">
    <property type="entry name" value="Glycogen Phosphorylase B"/>
    <property type="match status" value="1"/>
</dbReference>
<name>A0A1V2I0R2_9ACTN</name>
<dbReference type="EMBL" id="MOMC01000174">
    <property type="protein sequence ID" value="ONH21732.1"/>
    <property type="molecule type" value="Genomic_DNA"/>
</dbReference>
<dbReference type="InterPro" id="IPR028098">
    <property type="entry name" value="Glyco_trans_4-like_N"/>
</dbReference>
<reference evidence="5" key="1">
    <citation type="submission" date="2016-10" db="EMBL/GenBank/DDBJ databases">
        <title>Frankia sp. NRRL B-16386 Genome sequencing.</title>
        <authorList>
            <person name="Ghodhbane-Gtari F."/>
            <person name="Swanson E."/>
            <person name="Gueddou A."/>
            <person name="Hezbri K."/>
            <person name="Ktari K."/>
            <person name="Nouioui I."/>
            <person name="Morris K."/>
            <person name="Simpson S."/>
            <person name="Abebe-Akele F."/>
            <person name="Thomas K."/>
            <person name="Gtari M."/>
            <person name="Tisa L.S."/>
        </authorList>
    </citation>
    <scope>NUCLEOTIDE SEQUENCE [LARGE SCALE GENOMIC DNA]</scope>
    <source>
        <strain evidence="5">NRRL B-16386</strain>
    </source>
</reference>
<feature type="domain" description="Glycosyltransferase subfamily 4-like N-terminal" evidence="3">
    <location>
        <begin position="15"/>
        <end position="108"/>
    </location>
</feature>
<evidence type="ECO:0000259" key="3">
    <source>
        <dbReference type="Pfam" id="PF13439"/>
    </source>
</evidence>
<proteinExistence type="predicted"/>
<keyword evidence="5" id="KW-1185">Reference proteome</keyword>
<keyword evidence="1" id="KW-0328">Glycosyltransferase</keyword>
<dbReference type="RefSeq" id="WP_076823131.1">
    <property type="nucleotide sequence ID" value="NZ_MOMC01000174.1"/>
</dbReference>
<accession>A0A1V2I0R2</accession>
<evidence type="ECO:0000256" key="2">
    <source>
        <dbReference type="ARBA" id="ARBA00022679"/>
    </source>
</evidence>